<dbReference type="GO" id="GO:0015948">
    <property type="term" value="P:methanogenesis"/>
    <property type="evidence" value="ECO:0007669"/>
    <property type="project" value="InterPro"/>
</dbReference>
<keyword evidence="3" id="KW-0808">Transferase</keyword>
<dbReference type="InterPro" id="IPR010426">
    <property type="entry name" value="MTTB_MeTrfase"/>
</dbReference>
<dbReference type="Gene3D" id="3.20.20.480">
    <property type="entry name" value="Trimethylamine methyltransferase-like"/>
    <property type="match status" value="1"/>
</dbReference>
<comment type="similarity">
    <text evidence="1">Belongs to the trimethylamine methyltransferase family.</text>
</comment>
<dbReference type="AlphaFoldDB" id="A0A4Z0QW58"/>
<evidence type="ECO:0000313" key="5">
    <source>
        <dbReference type="Proteomes" id="UP000298460"/>
    </source>
</evidence>
<reference evidence="4 5" key="1">
    <citation type="submission" date="2019-03" db="EMBL/GenBank/DDBJ databases">
        <title>Draft Genome Sequence of Desulfosporosinus fructosivorans Strain 63.6F, Isolated from Marine Sediment in the Baltic Sea.</title>
        <authorList>
            <person name="Hausmann B."/>
            <person name="Vandieken V."/>
            <person name="Pjevac P."/>
            <person name="Schreck K."/>
            <person name="Herbold C.W."/>
            <person name="Loy A."/>
        </authorList>
    </citation>
    <scope>NUCLEOTIDE SEQUENCE [LARGE SCALE GENOMIC DNA]</scope>
    <source>
        <strain evidence="4 5">63.6F</strain>
    </source>
</reference>
<dbReference type="EMBL" id="SPQQ01000021">
    <property type="protein sequence ID" value="TGE35042.1"/>
    <property type="molecule type" value="Genomic_DNA"/>
</dbReference>
<organism evidence="4 5">
    <name type="scientific">Desulfosporosinus fructosivorans</name>
    <dbReference type="NCBI Taxonomy" id="2018669"/>
    <lineage>
        <taxon>Bacteria</taxon>
        <taxon>Bacillati</taxon>
        <taxon>Bacillota</taxon>
        <taxon>Clostridia</taxon>
        <taxon>Eubacteriales</taxon>
        <taxon>Desulfitobacteriaceae</taxon>
        <taxon>Desulfosporosinus</taxon>
    </lineage>
</organism>
<evidence type="ECO:0008006" key="6">
    <source>
        <dbReference type="Google" id="ProtNLM"/>
    </source>
</evidence>
<gene>
    <name evidence="4" type="ORF">E4K67_27420</name>
</gene>
<evidence type="ECO:0000256" key="2">
    <source>
        <dbReference type="ARBA" id="ARBA00022603"/>
    </source>
</evidence>
<keyword evidence="5" id="KW-1185">Reference proteome</keyword>
<comment type="caution">
    <text evidence="4">The sequence shown here is derived from an EMBL/GenBank/DDBJ whole genome shotgun (WGS) entry which is preliminary data.</text>
</comment>
<protein>
    <recommendedName>
        <fullName evidence="6">Trimethylamine methyltransferase</fullName>
    </recommendedName>
</protein>
<evidence type="ECO:0000256" key="3">
    <source>
        <dbReference type="ARBA" id="ARBA00022679"/>
    </source>
</evidence>
<dbReference type="InterPro" id="IPR038601">
    <property type="entry name" value="MttB-like_sf"/>
</dbReference>
<dbReference type="GO" id="GO:0032259">
    <property type="term" value="P:methylation"/>
    <property type="evidence" value="ECO:0007669"/>
    <property type="project" value="UniProtKB-KW"/>
</dbReference>
<keyword evidence="2" id="KW-0489">Methyltransferase</keyword>
<sequence>MEVINLTVRGIHAGSTRMDGIGLNMFTNDELYDVHLATLDLLWDIGVRVESEEAREIFYSAGCTVNRETNIVKIPAFLVEDAIRSIPKTFRACGRKRENDWLNEGNRTGFVNFGEAIRMIDPYTRQLRKPFKKDVDDVTRFCEAMDQIVVYERALGPSEVDPDVSQVHIAESFYNFSTKHAYIGMNRPENMRAVAKMGYVVSGGEDKFRERPLFSQSTDPVAPLVHAKGATDTLLQAIRLGVPAKINSMGLAGGTTCVHLASTLVTHNAEILSMFVLGQLEKRGYPMVYGTSTTMMDLRTTVACVGTPELALFSAACAKLSQFYNIPVWVAGG</sequence>
<dbReference type="GO" id="GO:0008168">
    <property type="term" value="F:methyltransferase activity"/>
    <property type="evidence" value="ECO:0007669"/>
    <property type="project" value="UniProtKB-KW"/>
</dbReference>
<evidence type="ECO:0000313" key="4">
    <source>
        <dbReference type="EMBL" id="TGE35042.1"/>
    </source>
</evidence>
<dbReference type="Pfam" id="PF06253">
    <property type="entry name" value="MTTB"/>
    <property type="match status" value="1"/>
</dbReference>
<name>A0A4Z0QW58_9FIRM</name>
<proteinExistence type="inferred from homology"/>
<accession>A0A4Z0QW58</accession>
<evidence type="ECO:0000256" key="1">
    <source>
        <dbReference type="ARBA" id="ARBA00007137"/>
    </source>
</evidence>
<dbReference type="Proteomes" id="UP000298460">
    <property type="component" value="Unassembled WGS sequence"/>
</dbReference>